<evidence type="ECO:0000256" key="10">
    <source>
        <dbReference type="ARBA" id="ARBA00023186"/>
    </source>
</evidence>
<dbReference type="GO" id="GO:0032977">
    <property type="term" value="F:membrane insertase activity"/>
    <property type="evidence" value="ECO:0007669"/>
    <property type="project" value="InterPro"/>
</dbReference>
<evidence type="ECO:0000256" key="16">
    <source>
        <dbReference type="RuleBase" id="RU003945"/>
    </source>
</evidence>
<evidence type="ECO:0000256" key="14">
    <source>
        <dbReference type="ARBA" id="ARBA00033245"/>
    </source>
</evidence>
<evidence type="ECO:0000256" key="1">
    <source>
        <dbReference type="ARBA" id="ARBA00004651"/>
    </source>
</evidence>
<feature type="domain" description="Membrane insertase YidC/Oxa/ALB C-terminal" evidence="19">
    <location>
        <begin position="22"/>
        <end position="207"/>
    </location>
</feature>
<dbReference type="CDD" id="cd20070">
    <property type="entry name" value="5TM_YidC_Alb3"/>
    <property type="match status" value="1"/>
</dbReference>
<evidence type="ECO:0000256" key="17">
    <source>
        <dbReference type="SAM" id="MobiDB-lite"/>
    </source>
</evidence>
<evidence type="ECO:0000256" key="2">
    <source>
        <dbReference type="ARBA" id="ARBA00010527"/>
    </source>
</evidence>
<comment type="similarity">
    <text evidence="2">Belongs to the OXA1/ALB3/YidC family. Type 1 subfamily.</text>
</comment>
<evidence type="ECO:0000256" key="18">
    <source>
        <dbReference type="SAM" id="Phobius"/>
    </source>
</evidence>
<dbReference type="Proteomes" id="UP000463388">
    <property type="component" value="Unassembled WGS sequence"/>
</dbReference>
<dbReference type="GO" id="GO:0005886">
    <property type="term" value="C:plasma membrane"/>
    <property type="evidence" value="ECO:0007669"/>
    <property type="project" value="UniProtKB-SubCell"/>
</dbReference>
<dbReference type="Pfam" id="PF04464">
    <property type="entry name" value="Glyphos_transf"/>
    <property type="match status" value="1"/>
</dbReference>
<keyword evidence="10" id="KW-0143">Chaperone</keyword>
<evidence type="ECO:0000256" key="4">
    <source>
        <dbReference type="ARBA" id="ARBA00022448"/>
    </source>
</evidence>
<dbReference type="AlphaFoldDB" id="A0A6N8JKD4"/>
<keyword evidence="6 16" id="KW-0812">Transmembrane</keyword>
<dbReference type="InterPro" id="IPR043148">
    <property type="entry name" value="TagF_C"/>
</dbReference>
<evidence type="ECO:0000256" key="9">
    <source>
        <dbReference type="ARBA" id="ARBA00023136"/>
    </source>
</evidence>
<evidence type="ECO:0000313" key="20">
    <source>
        <dbReference type="EMBL" id="MVX60351.1"/>
    </source>
</evidence>
<reference evidence="20 21" key="1">
    <citation type="submission" date="2019-12" db="EMBL/GenBank/DDBJ databases">
        <title>Microbes associate with the intestines of laboratory mice.</title>
        <authorList>
            <person name="Navarre W."/>
            <person name="Wong E."/>
        </authorList>
    </citation>
    <scope>NUCLEOTIDE SEQUENCE [LARGE SCALE GENOMIC DNA]</scope>
    <source>
        <strain evidence="20 21">NM66_B29</strain>
    </source>
</reference>
<dbReference type="GO" id="GO:0047355">
    <property type="term" value="F:CDP-glycerol glycerophosphotransferase activity"/>
    <property type="evidence" value="ECO:0007669"/>
    <property type="project" value="InterPro"/>
</dbReference>
<comment type="caution">
    <text evidence="20">The sequence shown here is derived from an EMBL/GenBank/DDBJ whole genome shotgun (WGS) entry which is preliminary data.</text>
</comment>
<keyword evidence="7" id="KW-0653">Protein transport</keyword>
<keyword evidence="8 18" id="KW-1133">Transmembrane helix</keyword>
<name>A0A6N8JKD4_9ACTN</name>
<evidence type="ECO:0000256" key="7">
    <source>
        <dbReference type="ARBA" id="ARBA00022927"/>
    </source>
</evidence>
<dbReference type="PANTHER" id="PTHR12428">
    <property type="entry name" value="OXA1"/>
    <property type="match status" value="1"/>
</dbReference>
<dbReference type="InterPro" id="IPR007554">
    <property type="entry name" value="Glycerophosphate_synth"/>
</dbReference>
<dbReference type="InterPro" id="IPR028055">
    <property type="entry name" value="YidC/Oxa/ALB_C"/>
</dbReference>
<keyword evidence="21" id="KW-1185">Reference proteome</keyword>
<feature type="transmembrane region" description="Helical" evidence="18">
    <location>
        <begin position="22"/>
        <end position="44"/>
    </location>
</feature>
<keyword evidence="9 18" id="KW-0472">Membrane</keyword>
<feature type="region of interest" description="Disordered" evidence="17">
    <location>
        <begin position="630"/>
        <end position="654"/>
    </location>
</feature>
<accession>A0A6N8JKD4</accession>
<feature type="transmembrane region" description="Helical" evidence="18">
    <location>
        <begin position="171"/>
        <end position="193"/>
    </location>
</feature>
<dbReference type="Gene3D" id="3.40.50.12580">
    <property type="match status" value="1"/>
</dbReference>
<dbReference type="InterPro" id="IPR047196">
    <property type="entry name" value="YidC_ALB_C"/>
</dbReference>
<evidence type="ECO:0000256" key="13">
    <source>
        <dbReference type="ARBA" id="ARBA00031538"/>
    </source>
</evidence>
<sequence>MEALADVFAPIVQACYDLSHNWWIAILLFTLIVKIVLMPVALWVQKNSIVMVKVMPALNRLKVRYYGDAETIGEKQTALYKEQHYHPLLSLIPLALQIVILFGLVDVIHRITDSGAAGTEFLGLVPVEAGGISWTMPLLAALSAAVMGFVQNRINPLQKEQSRAEKNTTNGLSIALSLFLGMFVAAGMAFYWICSNLLSIAVQVVCNIAVNPRNYIDYDELEASRRELEELNALSGGRSRWRSWRDPLAKRERADFKRFFGTANKHIVFYSEGSGFYKYFRGAIEWLLAHSDITVHYVTNDPDDRIFALAEQQPRILPYYIGEKRAITLMMKMDADVVVTTLGDLDNFYIKRSYVRRDIEYVYMFHHMTSMDMTSTIGEYDNYDTLLCTGPHQIAEMRIIEDMRGIRHKNLVECGYDLLDRDLEDYAMRQQDIEEGKDRPSIVLAPSWQDDNLLDCCIDELIGSLVGRGYRIVVRPHPEYTKRYRPRWEALQARWESVGSEELYFEQDFSSNDTILTADVIVTDWSSVFCEFCFTTLRPAVFIDTPPKVRNPHWRDFGIDSTDINLRNRLGKSLALDELALFPDVIADMLAHREQWRERILSIREGFVFNLGSGGAAAGRYLLNAVLSKQQERSGDSSPSQANHDQEEDHHAAA</sequence>
<proteinExistence type="inferred from homology"/>
<organism evidence="20 21">
    <name type="scientific">Adlercreutzia mucosicola</name>
    <dbReference type="NCBI Taxonomy" id="580026"/>
    <lineage>
        <taxon>Bacteria</taxon>
        <taxon>Bacillati</taxon>
        <taxon>Actinomycetota</taxon>
        <taxon>Coriobacteriia</taxon>
        <taxon>Eggerthellales</taxon>
        <taxon>Eggerthellaceae</taxon>
        <taxon>Adlercreutzia</taxon>
    </lineage>
</organism>
<gene>
    <name evidence="20" type="primary">yidC</name>
    <name evidence="20" type="ORF">GKZ27_02590</name>
</gene>
<dbReference type="OrthoDB" id="9780552at2"/>
<dbReference type="RefSeq" id="WP_160344834.1">
    <property type="nucleotide sequence ID" value="NZ_WSRR01000003.1"/>
</dbReference>
<evidence type="ECO:0000259" key="19">
    <source>
        <dbReference type="Pfam" id="PF02096"/>
    </source>
</evidence>
<feature type="transmembrane region" description="Helical" evidence="18">
    <location>
        <begin position="131"/>
        <end position="150"/>
    </location>
</feature>
<evidence type="ECO:0000256" key="5">
    <source>
        <dbReference type="ARBA" id="ARBA00022475"/>
    </source>
</evidence>
<comment type="subunit">
    <text evidence="12">Interacts with the Sec translocase complex via SecD. Specifically interacts with transmembrane segments of nascent integral membrane proteins during membrane integration.</text>
</comment>
<dbReference type="PANTHER" id="PTHR12428:SF65">
    <property type="entry name" value="CYTOCHROME C OXIDASE ASSEMBLY PROTEIN COX18, MITOCHONDRIAL"/>
    <property type="match status" value="1"/>
</dbReference>
<evidence type="ECO:0000256" key="8">
    <source>
        <dbReference type="ARBA" id="ARBA00022989"/>
    </source>
</evidence>
<dbReference type="InterPro" id="IPR001708">
    <property type="entry name" value="YidC/ALB3/OXA1/COX18"/>
</dbReference>
<evidence type="ECO:0000256" key="12">
    <source>
        <dbReference type="ARBA" id="ARBA00026028"/>
    </source>
</evidence>
<comment type="function">
    <text evidence="11">Required for the insertion and/or proper folding and/or complex formation of integral membrane proteins into the membrane. Involved in integration of membrane proteins that insert both dependently and independently of the Sec translocase complex, as well as at least some lipoproteins. Aids folding of multispanning membrane proteins.</text>
</comment>
<dbReference type="GO" id="GO:0051205">
    <property type="term" value="P:protein insertion into membrane"/>
    <property type="evidence" value="ECO:0007669"/>
    <property type="project" value="TreeGrafter"/>
</dbReference>
<dbReference type="EMBL" id="WSRR01000003">
    <property type="protein sequence ID" value="MVX60351.1"/>
    <property type="molecule type" value="Genomic_DNA"/>
</dbReference>
<keyword evidence="4" id="KW-0813">Transport</keyword>
<keyword evidence="5" id="KW-1003">Cell membrane</keyword>
<dbReference type="Pfam" id="PF02096">
    <property type="entry name" value="60KD_IMP"/>
    <property type="match status" value="1"/>
</dbReference>
<feature type="transmembrane region" description="Helical" evidence="18">
    <location>
        <begin position="88"/>
        <end position="111"/>
    </location>
</feature>
<evidence type="ECO:0000313" key="21">
    <source>
        <dbReference type="Proteomes" id="UP000463388"/>
    </source>
</evidence>
<dbReference type="NCBIfam" id="TIGR03592">
    <property type="entry name" value="yidC_oxa1_cterm"/>
    <property type="match status" value="1"/>
</dbReference>
<evidence type="ECO:0000256" key="11">
    <source>
        <dbReference type="ARBA" id="ARBA00025034"/>
    </source>
</evidence>
<feature type="compositionally biased region" description="Basic and acidic residues" evidence="17">
    <location>
        <begin position="644"/>
        <end position="654"/>
    </location>
</feature>
<protein>
    <recommendedName>
        <fullName evidence="3">Membrane protein insertase YidC</fullName>
    </recommendedName>
    <alternativeName>
        <fullName evidence="15">Foldase YidC</fullName>
    </alternativeName>
    <alternativeName>
        <fullName evidence="14">Membrane integrase YidC</fullName>
    </alternativeName>
    <alternativeName>
        <fullName evidence="13">Membrane protein YidC</fullName>
    </alternativeName>
</protein>
<comment type="subcellular location">
    <subcellularLocation>
        <location evidence="1">Cell membrane</location>
        <topology evidence="1">Multi-pass membrane protein</topology>
    </subcellularLocation>
    <subcellularLocation>
        <location evidence="16">Membrane</location>
        <topology evidence="16">Multi-pass membrane protein</topology>
    </subcellularLocation>
</comment>
<evidence type="ECO:0000256" key="6">
    <source>
        <dbReference type="ARBA" id="ARBA00022692"/>
    </source>
</evidence>
<dbReference type="GO" id="GO:0015031">
    <property type="term" value="P:protein transport"/>
    <property type="evidence" value="ECO:0007669"/>
    <property type="project" value="UniProtKB-KW"/>
</dbReference>
<evidence type="ECO:0000256" key="3">
    <source>
        <dbReference type="ARBA" id="ARBA00015325"/>
    </source>
</evidence>
<evidence type="ECO:0000256" key="15">
    <source>
        <dbReference type="ARBA" id="ARBA00033342"/>
    </source>
</evidence>